<keyword evidence="5 8" id="KW-0378">Hydrolase</keyword>
<name>A0A9D1N2G5_9FIRM</name>
<feature type="compositionally biased region" description="Basic residues" evidence="10">
    <location>
        <begin position="655"/>
        <end position="676"/>
    </location>
</feature>
<evidence type="ECO:0000256" key="10">
    <source>
        <dbReference type="SAM" id="MobiDB-lite"/>
    </source>
</evidence>
<dbReference type="Pfam" id="PF08206">
    <property type="entry name" value="OB_RNB"/>
    <property type="match status" value="1"/>
</dbReference>
<dbReference type="InterPro" id="IPR040476">
    <property type="entry name" value="CSD2"/>
</dbReference>
<comment type="similarity">
    <text evidence="8">Belongs to the RNR ribonuclease family. RNase R subfamily.</text>
</comment>
<dbReference type="InterPro" id="IPR011129">
    <property type="entry name" value="CSD"/>
</dbReference>
<dbReference type="NCBIfam" id="TIGR02063">
    <property type="entry name" value="RNase_R"/>
    <property type="match status" value="1"/>
</dbReference>
<feature type="coiled-coil region" evidence="9">
    <location>
        <begin position="525"/>
        <end position="552"/>
    </location>
</feature>
<keyword evidence="3 8" id="KW-0963">Cytoplasm</keyword>
<organism evidence="12 13">
    <name type="scientific">Candidatus Aphodomorpha intestinavium</name>
    <dbReference type="NCBI Taxonomy" id="2840672"/>
    <lineage>
        <taxon>Bacteria</taxon>
        <taxon>Bacillati</taxon>
        <taxon>Bacillota</taxon>
        <taxon>Clostridia</taxon>
        <taxon>Eubacteriales</taxon>
        <taxon>Candidatus Aphodomorpha</taxon>
    </lineage>
</organism>
<dbReference type="Gene3D" id="2.40.50.140">
    <property type="entry name" value="Nucleic acid-binding proteins"/>
    <property type="match status" value="2"/>
</dbReference>
<dbReference type="GO" id="GO:0003723">
    <property type="term" value="F:RNA binding"/>
    <property type="evidence" value="ECO:0007669"/>
    <property type="project" value="UniProtKB-UniRule"/>
</dbReference>
<dbReference type="PROSITE" id="PS50126">
    <property type="entry name" value="S1"/>
    <property type="match status" value="1"/>
</dbReference>
<dbReference type="SUPFAM" id="SSF50249">
    <property type="entry name" value="Nucleic acid-binding proteins"/>
    <property type="match status" value="4"/>
</dbReference>
<dbReference type="NCBIfam" id="TIGR00358">
    <property type="entry name" value="3_prime_RNase"/>
    <property type="match status" value="1"/>
</dbReference>
<feature type="domain" description="S1 motif" evidence="11">
    <location>
        <begin position="560"/>
        <end position="640"/>
    </location>
</feature>
<dbReference type="InterPro" id="IPR013223">
    <property type="entry name" value="RNase_B_OB_dom"/>
</dbReference>
<comment type="caution">
    <text evidence="12">The sequence shown here is derived from an EMBL/GenBank/DDBJ whole genome shotgun (WGS) entry which is preliminary data.</text>
</comment>
<comment type="catalytic activity">
    <reaction evidence="1 8">
        <text>Exonucleolytic cleavage in the 3'- to 5'-direction to yield nucleoside 5'-phosphates.</text>
        <dbReference type="EC" id="3.1.13.1"/>
    </reaction>
</comment>
<evidence type="ECO:0000256" key="8">
    <source>
        <dbReference type="HAMAP-Rule" id="MF_01895"/>
    </source>
</evidence>
<protein>
    <recommendedName>
        <fullName evidence="8">Ribonuclease R</fullName>
        <shortName evidence="8">RNase R</shortName>
        <ecNumber evidence="8">3.1.13.1</ecNumber>
    </recommendedName>
</protein>
<dbReference type="EC" id="3.1.13.1" evidence="8"/>
<dbReference type="InterPro" id="IPR050180">
    <property type="entry name" value="RNR_Ribonuclease"/>
</dbReference>
<comment type="function">
    <text evidence="8">3'-5' exoribonuclease that releases 5'-nucleoside monophosphates and is involved in maturation of structured RNAs.</text>
</comment>
<accession>A0A9D1N2G5</accession>
<proteinExistence type="inferred from homology"/>
<evidence type="ECO:0000256" key="6">
    <source>
        <dbReference type="ARBA" id="ARBA00022839"/>
    </source>
</evidence>
<dbReference type="Pfam" id="PF00773">
    <property type="entry name" value="RNB"/>
    <property type="match status" value="1"/>
</dbReference>
<keyword evidence="6 8" id="KW-0269">Exonuclease</keyword>
<dbReference type="Proteomes" id="UP000824128">
    <property type="component" value="Unassembled WGS sequence"/>
</dbReference>
<dbReference type="InterPro" id="IPR012340">
    <property type="entry name" value="NA-bd_OB-fold"/>
</dbReference>
<evidence type="ECO:0000256" key="3">
    <source>
        <dbReference type="ARBA" id="ARBA00022490"/>
    </source>
</evidence>
<evidence type="ECO:0000256" key="1">
    <source>
        <dbReference type="ARBA" id="ARBA00001849"/>
    </source>
</evidence>
<evidence type="ECO:0000256" key="4">
    <source>
        <dbReference type="ARBA" id="ARBA00022722"/>
    </source>
</evidence>
<keyword evidence="7 8" id="KW-0694">RNA-binding</keyword>
<dbReference type="InterPro" id="IPR003029">
    <property type="entry name" value="S1_domain"/>
</dbReference>
<gene>
    <name evidence="8 12" type="primary">rnr</name>
    <name evidence="12" type="ORF">IAD24_01950</name>
</gene>
<evidence type="ECO:0000259" key="11">
    <source>
        <dbReference type="PROSITE" id="PS50126"/>
    </source>
</evidence>
<evidence type="ECO:0000256" key="7">
    <source>
        <dbReference type="ARBA" id="ARBA00022884"/>
    </source>
</evidence>
<dbReference type="GO" id="GO:0005829">
    <property type="term" value="C:cytosol"/>
    <property type="evidence" value="ECO:0007669"/>
    <property type="project" value="TreeGrafter"/>
</dbReference>
<dbReference type="PANTHER" id="PTHR23355">
    <property type="entry name" value="RIBONUCLEASE"/>
    <property type="match status" value="1"/>
</dbReference>
<dbReference type="SMART" id="SM00955">
    <property type="entry name" value="RNB"/>
    <property type="match status" value="1"/>
</dbReference>
<dbReference type="PANTHER" id="PTHR23355:SF9">
    <property type="entry name" value="DIS3-LIKE EXONUCLEASE 2"/>
    <property type="match status" value="1"/>
</dbReference>
<evidence type="ECO:0000256" key="5">
    <source>
        <dbReference type="ARBA" id="ARBA00022801"/>
    </source>
</evidence>
<dbReference type="HAMAP" id="MF_01895">
    <property type="entry name" value="RNase_R"/>
    <property type="match status" value="1"/>
</dbReference>
<dbReference type="SMART" id="SM00316">
    <property type="entry name" value="S1"/>
    <property type="match status" value="1"/>
</dbReference>
<dbReference type="GO" id="GO:0006402">
    <property type="term" value="P:mRNA catabolic process"/>
    <property type="evidence" value="ECO:0007669"/>
    <property type="project" value="TreeGrafter"/>
</dbReference>
<evidence type="ECO:0000256" key="2">
    <source>
        <dbReference type="ARBA" id="ARBA00004496"/>
    </source>
</evidence>
<feature type="region of interest" description="Disordered" evidence="10">
    <location>
        <begin position="649"/>
        <end position="676"/>
    </location>
</feature>
<dbReference type="InterPro" id="IPR001900">
    <property type="entry name" value="RNase_II/R"/>
</dbReference>
<sequence length="676" mass="73735">MERRHGGRGRASLVSGVVQATARGFGFFCPEDGTGDWFLPQEAMHGAMHGDRVLARAAGGRRGRREGEVAAIEARAWTRLTGTVSGGRILPDEKRICCELLPARGGRKAKEGDRVVAAIVRYPDGTHPAEARIVEVLGRRGAPGVDMLALVRRFGLRDAFPKAVREQADALPQAADGEALAGRLDLRAVTAVTIDGAHSRDFDDAVSLEPLPGGRARLGVHIADVCAYVRPGSALDREARLRGTSVYFADRVLPMLPEALSNGVCSLNEGEDRLTLSCLMELDAGGQVVSYRIAESAIRSRHRLTYDEVNALLAGDAALQACYADVLPMLRGLARLQKALSARRHARGSIDFDVPESEIDVDGEGRAVGLAPAQRGVSHRIIEECMLLANETVAAHLRGRGLPCLYRVHEPPDADRLRDLNAFLQTLGYGFSVAAAAQPRALQRVTERASGTPEEGVVSRLMLRAMQRARYDARPLGHYGLALANYCHFTSPIRRYPDLMVHRILKWQLHGGLTPARLERLRGALPALAAQMSAAERTAMEAERAADDLKRCEYMLGQQGETFDGVISGVTGGGFYVELSNTAEGFVALNTLTDDWYRPEPARYRIVGERTGRALRLGDRVRVRVARVDMDAPAIDLLLQDGYNTKRIYDPARKEGRRHGGQARRKGARPKQKGKA</sequence>
<dbReference type="Pfam" id="PF00575">
    <property type="entry name" value="S1"/>
    <property type="match status" value="1"/>
</dbReference>
<dbReference type="InterPro" id="IPR004476">
    <property type="entry name" value="RNase_II/RNase_R"/>
</dbReference>
<dbReference type="GO" id="GO:0008859">
    <property type="term" value="F:exoribonuclease II activity"/>
    <property type="evidence" value="ECO:0007669"/>
    <property type="project" value="UniProtKB-UniRule"/>
</dbReference>
<reference evidence="12" key="2">
    <citation type="journal article" date="2021" name="PeerJ">
        <title>Extensive microbial diversity within the chicken gut microbiome revealed by metagenomics and culture.</title>
        <authorList>
            <person name="Gilroy R."/>
            <person name="Ravi A."/>
            <person name="Getino M."/>
            <person name="Pursley I."/>
            <person name="Horton D.L."/>
            <person name="Alikhan N.F."/>
            <person name="Baker D."/>
            <person name="Gharbi K."/>
            <person name="Hall N."/>
            <person name="Watson M."/>
            <person name="Adriaenssens E.M."/>
            <person name="Foster-Nyarko E."/>
            <person name="Jarju S."/>
            <person name="Secka A."/>
            <person name="Antonio M."/>
            <person name="Oren A."/>
            <person name="Chaudhuri R.R."/>
            <person name="La Ragione R."/>
            <person name="Hildebrand F."/>
            <person name="Pallen M.J."/>
        </authorList>
    </citation>
    <scope>NUCLEOTIDE SEQUENCE</scope>
    <source>
        <strain evidence="12">ChiGjej2B2-16831</strain>
    </source>
</reference>
<keyword evidence="4 8" id="KW-0540">Nuclease</keyword>
<dbReference type="AlphaFoldDB" id="A0A9D1N2G5"/>
<dbReference type="SMART" id="SM00357">
    <property type="entry name" value="CSP"/>
    <property type="match status" value="2"/>
</dbReference>
<dbReference type="CDD" id="cd04471">
    <property type="entry name" value="S1_RNase_R"/>
    <property type="match status" value="1"/>
</dbReference>
<evidence type="ECO:0000313" key="13">
    <source>
        <dbReference type="Proteomes" id="UP000824128"/>
    </source>
</evidence>
<comment type="subcellular location">
    <subcellularLocation>
        <location evidence="2 8">Cytoplasm</location>
    </subcellularLocation>
</comment>
<dbReference type="EMBL" id="DVNZ01000061">
    <property type="protein sequence ID" value="HIU93899.1"/>
    <property type="molecule type" value="Genomic_DNA"/>
</dbReference>
<keyword evidence="9" id="KW-0175">Coiled coil</keyword>
<evidence type="ECO:0000256" key="9">
    <source>
        <dbReference type="SAM" id="Coils"/>
    </source>
</evidence>
<evidence type="ECO:0000313" key="12">
    <source>
        <dbReference type="EMBL" id="HIU93899.1"/>
    </source>
</evidence>
<reference evidence="12" key="1">
    <citation type="submission" date="2020-10" db="EMBL/GenBank/DDBJ databases">
        <authorList>
            <person name="Gilroy R."/>
        </authorList>
    </citation>
    <scope>NUCLEOTIDE SEQUENCE</scope>
    <source>
        <strain evidence="12">ChiGjej2B2-16831</strain>
    </source>
</reference>
<dbReference type="InterPro" id="IPR011805">
    <property type="entry name" value="RNase_R"/>
</dbReference>
<dbReference type="Pfam" id="PF17876">
    <property type="entry name" value="CSD2"/>
    <property type="match status" value="1"/>
</dbReference>